<protein>
    <submittedName>
        <fullName evidence="1">Uncharacterized protein</fullName>
    </submittedName>
</protein>
<dbReference type="Proteomes" id="UP001456524">
    <property type="component" value="Unassembled WGS sequence"/>
</dbReference>
<dbReference type="EMBL" id="JBBWUH010000006">
    <property type="protein sequence ID" value="KAK8164361.1"/>
    <property type="molecule type" value="Genomic_DNA"/>
</dbReference>
<evidence type="ECO:0000313" key="2">
    <source>
        <dbReference type="Proteomes" id="UP001456524"/>
    </source>
</evidence>
<organism evidence="1 2">
    <name type="scientific">Phyllosticta citrichinensis</name>
    <dbReference type="NCBI Taxonomy" id="1130410"/>
    <lineage>
        <taxon>Eukaryota</taxon>
        <taxon>Fungi</taxon>
        <taxon>Dikarya</taxon>
        <taxon>Ascomycota</taxon>
        <taxon>Pezizomycotina</taxon>
        <taxon>Dothideomycetes</taxon>
        <taxon>Dothideomycetes incertae sedis</taxon>
        <taxon>Botryosphaeriales</taxon>
        <taxon>Phyllostictaceae</taxon>
        <taxon>Phyllosticta</taxon>
    </lineage>
</organism>
<keyword evidence="2" id="KW-1185">Reference proteome</keyword>
<sequence length="251" mass="28123">MSTRSSYARATRAPDWEVGLRRGDHDQTTRWGWPLADGRTDGLRLHRETGSTGPTDQTEFSFEQLGVCKSASTELLYSPPSLCTCIIRHGATSSRNLRTVPCPPSYTPQVRYCTSLKSCATTRLKHAGKGVKTASAMGPRSCFGAESRERLVSVAGWTTSFHQHPFLLQAWMRARLIAYSVITMHKKKAGGFLHGQPQRFGHDWSKEDQTCSLCRLTAVVAEIQTIFDDCHHRPPCYVGRGKWGYPEWHVP</sequence>
<proteinExistence type="predicted"/>
<evidence type="ECO:0000313" key="1">
    <source>
        <dbReference type="EMBL" id="KAK8164361.1"/>
    </source>
</evidence>
<reference evidence="1 2" key="1">
    <citation type="journal article" date="2022" name="G3 (Bethesda)">
        <title>Enemy or ally: a genomic approach to elucidate the lifestyle of Phyllosticta citrichinaensis.</title>
        <authorList>
            <person name="Buijs V.A."/>
            <person name="Groenewald J.Z."/>
            <person name="Haridas S."/>
            <person name="LaButti K.M."/>
            <person name="Lipzen A."/>
            <person name="Martin F.M."/>
            <person name="Barry K."/>
            <person name="Grigoriev I.V."/>
            <person name="Crous P.W."/>
            <person name="Seidl M.F."/>
        </authorList>
    </citation>
    <scope>NUCLEOTIDE SEQUENCE [LARGE SCALE GENOMIC DNA]</scope>
    <source>
        <strain evidence="1 2">CBS 129764</strain>
    </source>
</reference>
<comment type="caution">
    <text evidence="1">The sequence shown here is derived from an EMBL/GenBank/DDBJ whole genome shotgun (WGS) entry which is preliminary data.</text>
</comment>
<accession>A0ABR1XSA0</accession>
<gene>
    <name evidence="1" type="ORF">IWX90DRAFT_257165</name>
</gene>
<name>A0ABR1XSA0_9PEZI</name>